<evidence type="ECO:0000313" key="7">
    <source>
        <dbReference type="Proteomes" id="UP000192934"/>
    </source>
</evidence>
<dbReference type="Gene3D" id="2.40.30.170">
    <property type="match status" value="1"/>
</dbReference>
<dbReference type="Proteomes" id="UP000192934">
    <property type="component" value="Chromosome I"/>
</dbReference>
<protein>
    <submittedName>
        <fullName evidence="6">Membrane fusion protein, multidrug efflux system</fullName>
    </submittedName>
</protein>
<dbReference type="EMBL" id="LT840185">
    <property type="protein sequence ID" value="SMF69014.1"/>
    <property type="molecule type" value="Genomic_DNA"/>
</dbReference>
<feature type="domain" description="p-hydroxybenzoic acid efflux pump subunit AaeA-like beta-barrel" evidence="5">
    <location>
        <begin position="253"/>
        <end position="342"/>
    </location>
</feature>
<feature type="transmembrane region" description="Helical" evidence="3">
    <location>
        <begin position="25"/>
        <end position="43"/>
    </location>
</feature>
<organism evidence="6 7">
    <name type="scientific">Allosphingosinicella indica</name>
    <dbReference type="NCBI Taxonomy" id="941907"/>
    <lineage>
        <taxon>Bacteria</taxon>
        <taxon>Pseudomonadati</taxon>
        <taxon>Pseudomonadota</taxon>
        <taxon>Alphaproteobacteria</taxon>
        <taxon>Sphingomonadales</taxon>
        <taxon>Sphingomonadaceae</taxon>
        <taxon>Allosphingosinicella</taxon>
    </lineage>
</organism>
<name>A0A1X7GFH0_9SPHN</name>
<sequence>MSDMAMTADAVEMAAERKTPKWRNWLMLSVPLLLALVGGYFWLTSGRYVSTDNAYVQQDKVSVSAEVSGPVAEVFVRENQRVKKGELLFRIDQRPYRIALAQAEAQMKAASVEVTQLQTRSAGTDADIRGAESNLGYAQRNFARYSELLDRGFTTRRQYDDALHDVEEARERLANARASAANAGAALASGGTSNQPAIEAARVAREKALLDLKRTEIRAPADGIVAQSDRLQVGNTVVSGVPMVTIVRSDDIWIEANYKETDLAKMYVGQPAEVEFDAYPGMKAKGHVASIGAGTGSEFSVLPAQNATGNWVKVTQRVPVRIRIDAPTSRPLLAGLSADVTVDTKGGAER</sequence>
<accession>A0A1X7GFH0</accession>
<dbReference type="InterPro" id="IPR050739">
    <property type="entry name" value="MFP"/>
</dbReference>
<dbReference type="InterPro" id="IPR058634">
    <property type="entry name" value="AaeA-lik-b-barrel"/>
</dbReference>
<keyword evidence="2" id="KW-0175">Coiled coil</keyword>
<dbReference type="InterPro" id="IPR058625">
    <property type="entry name" value="MdtA-like_BSH"/>
</dbReference>
<evidence type="ECO:0000256" key="3">
    <source>
        <dbReference type="SAM" id="Phobius"/>
    </source>
</evidence>
<keyword evidence="7" id="KW-1185">Reference proteome</keyword>
<evidence type="ECO:0000256" key="1">
    <source>
        <dbReference type="ARBA" id="ARBA00004196"/>
    </source>
</evidence>
<dbReference type="Pfam" id="PF25963">
    <property type="entry name" value="Beta-barrel_AAEA"/>
    <property type="match status" value="1"/>
</dbReference>
<dbReference type="SUPFAM" id="SSF111369">
    <property type="entry name" value="HlyD-like secretion proteins"/>
    <property type="match status" value="2"/>
</dbReference>
<dbReference type="Pfam" id="PF25917">
    <property type="entry name" value="BSH_RND"/>
    <property type="match status" value="1"/>
</dbReference>
<proteinExistence type="predicted"/>
<keyword evidence="3" id="KW-0472">Membrane</keyword>
<dbReference type="PANTHER" id="PTHR30386:SF19">
    <property type="entry name" value="MULTIDRUG EXPORT PROTEIN EMRA-RELATED"/>
    <property type="match status" value="1"/>
</dbReference>
<dbReference type="Gene3D" id="2.40.50.100">
    <property type="match status" value="1"/>
</dbReference>
<dbReference type="GO" id="GO:0055085">
    <property type="term" value="P:transmembrane transport"/>
    <property type="evidence" value="ECO:0007669"/>
    <property type="project" value="InterPro"/>
</dbReference>
<dbReference type="STRING" id="941907.SAMN06295910_1673"/>
<reference evidence="7" key="1">
    <citation type="submission" date="2017-04" db="EMBL/GenBank/DDBJ databases">
        <authorList>
            <person name="Varghese N."/>
            <person name="Submissions S."/>
        </authorList>
    </citation>
    <scope>NUCLEOTIDE SEQUENCE [LARGE SCALE GENOMIC DNA]</scope>
    <source>
        <strain evidence="7">Dd16</strain>
    </source>
</reference>
<gene>
    <name evidence="6" type="ORF">SAMN06295910_1673</name>
</gene>
<evidence type="ECO:0000259" key="4">
    <source>
        <dbReference type="Pfam" id="PF25917"/>
    </source>
</evidence>
<keyword evidence="3" id="KW-0812">Transmembrane</keyword>
<keyword evidence="3" id="KW-1133">Transmembrane helix</keyword>
<dbReference type="AlphaFoldDB" id="A0A1X7GFH0"/>
<comment type="subcellular location">
    <subcellularLocation>
        <location evidence="1">Cell envelope</location>
    </subcellularLocation>
</comment>
<dbReference type="PANTHER" id="PTHR30386">
    <property type="entry name" value="MEMBRANE FUSION SUBUNIT OF EMRAB-TOLC MULTIDRUG EFFLUX PUMP"/>
    <property type="match status" value="1"/>
</dbReference>
<dbReference type="GO" id="GO:0030313">
    <property type="term" value="C:cell envelope"/>
    <property type="evidence" value="ECO:0007669"/>
    <property type="project" value="UniProtKB-SubCell"/>
</dbReference>
<evidence type="ECO:0000256" key="2">
    <source>
        <dbReference type="SAM" id="Coils"/>
    </source>
</evidence>
<feature type="domain" description="Multidrug resistance protein MdtA-like barrel-sandwich hybrid" evidence="4">
    <location>
        <begin position="60"/>
        <end position="247"/>
    </location>
</feature>
<feature type="coiled-coil region" evidence="2">
    <location>
        <begin position="156"/>
        <end position="186"/>
    </location>
</feature>
<evidence type="ECO:0000313" key="6">
    <source>
        <dbReference type="EMBL" id="SMF69014.1"/>
    </source>
</evidence>
<evidence type="ECO:0000259" key="5">
    <source>
        <dbReference type="Pfam" id="PF25963"/>
    </source>
</evidence>